<dbReference type="FunFam" id="1.20.120.350:FF:000009">
    <property type="entry name" value="Voltage-dependent T-type calcium channel subunit alpha"/>
    <property type="match status" value="1"/>
</dbReference>
<evidence type="ECO:0000256" key="6">
    <source>
        <dbReference type="ARBA" id="ARBA00022989"/>
    </source>
</evidence>
<evidence type="ECO:0000256" key="4">
    <source>
        <dbReference type="ARBA" id="ARBA00022737"/>
    </source>
</evidence>
<dbReference type="Gene3D" id="1.10.287.70">
    <property type="match status" value="5"/>
</dbReference>
<dbReference type="InterPro" id="IPR005821">
    <property type="entry name" value="Ion_trans_dom"/>
</dbReference>
<evidence type="ECO:0000259" key="13">
    <source>
        <dbReference type="Pfam" id="PF00520"/>
    </source>
</evidence>
<evidence type="ECO:0000256" key="12">
    <source>
        <dbReference type="SAM" id="Phobius"/>
    </source>
</evidence>
<evidence type="ECO:0000256" key="8">
    <source>
        <dbReference type="ARBA" id="ARBA00023136"/>
    </source>
</evidence>
<gene>
    <name evidence="16" type="ORF">N0F65_001201</name>
</gene>
<protein>
    <submittedName>
        <fullName evidence="16">Uncharacterized protein</fullName>
    </submittedName>
</protein>
<keyword evidence="10" id="KW-0407">Ion channel</keyword>
<evidence type="ECO:0000259" key="14">
    <source>
        <dbReference type="Pfam" id="PF07885"/>
    </source>
</evidence>
<keyword evidence="17" id="KW-1185">Reference proteome</keyword>
<reference evidence="16" key="1">
    <citation type="submission" date="2022-11" db="EMBL/GenBank/DDBJ databases">
        <authorList>
            <person name="Morgan W.R."/>
            <person name="Tartar A."/>
        </authorList>
    </citation>
    <scope>NUCLEOTIDE SEQUENCE</scope>
    <source>
        <strain evidence="16">ARSEF 373</strain>
    </source>
</reference>
<evidence type="ECO:0000259" key="15">
    <source>
        <dbReference type="Pfam" id="PF16905"/>
    </source>
</evidence>
<comment type="subcellular location">
    <subcellularLocation>
        <location evidence="1">Membrane</location>
        <topology evidence="1">Multi-pass membrane protein</topology>
    </subcellularLocation>
</comment>
<keyword evidence="6 12" id="KW-1133">Transmembrane helix</keyword>
<keyword evidence="8 12" id="KW-0472">Membrane</keyword>
<evidence type="ECO:0000313" key="17">
    <source>
        <dbReference type="Proteomes" id="UP001146120"/>
    </source>
</evidence>
<feature type="transmembrane region" description="Helical" evidence="12">
    <location>
        <begin position="456"/>
        <end position="479"/>
    </location>
</feature>
<keyword evidence="5" id="KW-0851">Voltage-gated channel</keyword>
<dbReference type="PANTHER" id="PTHR10037">
    <property type="entry name" value="VOLTAGE-GATED CATION CHANNEL CALCIUM AND SODIUM"/>
    <property type="match status" value="1"/>
</dbReference>
<comment type="caution">
    <text evidence="16">The sequence shown here is derived from an EMBL/GenBank/DDBJ whole genome shotgun (WGS) entry which is preliminary data.</text>
</comment>
<feature type="region of interest" description="Disordered" evidence="11">
    <location>
        <begin position="794"/>
        <end position="863"/>
    </location>
</feature>
<feature type="transmembrane region" description="Helical" evidence="12">
    <location>
        <begin position="608"/>
        <end position="630"/>
    </location>
</feature>
<feature type="transmembrane region" description="Helical" evidence="12">
    <location>
        <begin position="933"/>
        <end position="954"/>
    </location>
</feature>
<feature type="domain" description="Ion transport" evidence="13">
    <location>
        <begin position="893"/>
        <end position="1200"/>
    </location>
</feature>
<evidence type="ECO:0000256" key="9">
    <source>
        <dbReference type="ARBA" id="ARBA00023180"/>
    </source>
</evidence>
<dbReference type="GO" id="GO:0001518">
    <property type="term" value="C:voltage-gated sodium channel complex"/>
    <property type="evidence" value="ECO:0007669"/>
    <property type="project" value="TreeGrafter"/>
</dbReference>
<evidence type="ECO:0000256" key="2">
    <source>
        <dbReference type="ARBA" id="ARBA00022448"/>
    </source>
</evidence>
<feature type="domain" description="Potassium channel" evidence="14">
    <location>
        <begin position="1978"/>
        <end position="2036"/>
    </location>
</feature>
<keyword evidence="4" id="KW-0677">Repeat</keyword>
<dbReference type="Pfam" id="PF00520">
    <property type="entry name" value="Ion_trans"/>
    <property type="match status" value="4"/>
</dbReference>
<feature type="transmembrane region" description="Helical" evidence="12">
    <location>
        <begin position="1012"/>
        <end position="1042"/>
    </location>
</feature>
<dbReference type="InterPro" id="IPR043203">
    <property type="entry name" value="VGCC_Ca_Na"/>
</dbReference>
<feature type="transmembrane region" description="Helical" evidence="12">
    <location>
        <begin position="251"/>
        <end position="276"/>
    </location>
</feature>
<feature type="transmembrane region" description="Helical" evidence="12">
    <location>
        <begin position="125"/>
        <end position="144"/>
    </location>
</feature>
<feature type="transmembrane region" description="Helical" evidence="12">
    <location>
        <begin position="1167"/>
        <end position="1191"/>
    </location>
</feature>
<evidence type="ECO:0000256" key="10">
    <source>
        <dbReference type="ARBA" id="ARBA00023303"/>
    </source>
</evidence>
<dbReference type="Gene3D" id="1.20.120.350">
    <property type="entry name" value="Voltage-gated potassium channels. Chain C"/>
    <property type="match status" value="4"/>
</dbReference>
<proteinExistence type="predicted"/>
<feature type="compositionally biased region" description="Basic and acidic residues" evidence="11">
    <location>
        <begin position="794"/>
        <end position="803"/>
    </location>
</feature>
<keyword evidence="9" id="KW-0325">Glycoprotein</keyword>
<evidence type="ECO:0000256" key="11">
    <source>
        <dbReference type="SAM" id="MobiDB-lite"/>
    </source>
</evidence>
<keyword evidence="2" id="KW-0813">Transport</keyword>
<feature type="transmembrane region" description="Helical" evidence="12">
    <location>
        <begin position="573"/>
        <end position="602"/>
    </location>
</feature>
<evidence type="ECO:0000256" key="3">
    <source>
        <dbReference type="ARBA" id="ARBA00022692"/>
    </source>
</evidence>
<keyword evidence="7" id="KW-0406">Ion transport</keyword>
<evidence type="ECO:0000256" key="1">
    <source>
        <dbReference type="ARBA" id="ARBA00004141"/>
    </source>
</evidence>
<organism evidence="16 17">
    <name type="scientific">Lagenidium giganteum</name>
    <dbReference type="NCBI Taxonomy" id="4803"/>
    <lineage>
        <taxon>Eukaryota</taxon>
        <taxon>Sar</taxon>
        <taxon>Stramenopiles</taxon>
        <taxon>Oomycota</taxon>
        <taxon>Peronosporomycetes</taxon>
        <taxon>Pythiales</taxon>
        <taxon>Pythiaceae</taxon>
    </lineage>
</organism>
<dbReference type="GO" id="GO:0022843">
    <property type="term" value="F:voltage-gated monoatomic cation channel activity"/>
    <property type="evidence" value="ECO:0007669"/>
    <property type="project" value="UniProtKB-ARBA"/>
</dbReference>
<dbReference type="InterPro" id="IPR013099">
    <property type="entry name" value="K_chnl_dom"/>
</dbReference>
<feature type="transmembrane region" description="Helical" evidence="12">
    <location>
        <begin position="1476"/>
        <end position="1498"/>
    </location>
</feature>
<evidence type="ECO:0000256" key="5">
    <source>
        <dbReference type="ARBA" id="ARBA00022882"/>
    </source>
</evidence>
<dbReference type="Gene3D" id="1.10.238.10">
    <property type="entry name" value="EF-hand"/>
    <property type="match status" value="1"/>
</dbReference>
<feature type="transmembrane region" description="Helical" evidence="12">
    <location>
        <begin position="1253"/>
        <end position="1271"/>
    </location>
</feature>
<feature type="region of interest" description="Disordered" evidence="11">
    <location>
        <begin position="2183"/>
        <end position="2205"/>
    </location>
</feature>
<dbReference type="SUPFAM" id="SSF81324">
    <property type="entry name" value="Voltage-gated potassium channels"/>
    <property type="match status" value="5"/>
</dbReference>
<dbReference type="InterPro" id="IPR031649">
    <property type="entry name" value="GPHH_dom"/>
</dbReference>
<feature type="transmembrane region" description="Helical" evidence="12">
    <location>
        <begin position="680"/>
        <end position="700"/>
    </location>
</feature>
<dbReference type="EMBL" id="DAKRPA010000059">
    <property type="protein sequence ID" value="DBA00730.1"/>
    <property type="molecule type" value="Genomic_DNA"/>
</dbReference>
<feature type="transmembrane region" description="Helical" evidence="12">
    <location>
        <begin position="1364"/>
        <end position="1392"/>
    </location>
</feature>
<evidence type="ECO:0000256" key="7">
    <source>
        <dbReference type="ARBA" id="ARBA00023065"/>
    </source>
</evidence>
<name>A0AAV2Z4V8_9STRA</name>
<dbReference type="Pfam" id="PF07885">
    <property type="entry name" value="Ion_trans_2"/>
    <property type="match status" value="1"/>
</dbReference>
<feature type="domain" description="Ion transport" evidence="13">
    <location>
        <begin position="543"/>
        <end position="792"/>
    </location>
</feature>
<dbReference type="Proteomes" id="UP001146120">
    <property type="component" value="Unassembled WGS sequence"/>
</dbReference>
<dbReference type="InterPro" id="IPR027359">
    <property type="entry name" value="Volt_channel_dom_sf"/>
</dbReference>
<feature type="domain" description="Ion transport" evidence="13">
    <location>
        <begin position="1249"/>
        <end position="1508"/>
    </location>
</feature>
<evidence type="ECO:0000313" key="16">
    <source>
        <dbReference type="EMBL" id="DBA00730.1"/>
    </source>
</evidence>
<feature type="transmembrane region" description="Helical" evidence="12">
    <location>
        <begin position="1316"/>
        <end position="1343"/>
    </location>
</feature>
<feature type="domain" description="Ion transport" evidence="13">
    <location>
        <begin position="124"/>
        <end position="485"/>
    </location>
</feature>
<sequence>MSSSEEEWERRQSLRRRNSMAVGTTTSLVLQTFQNAATKRQHASVSPARNGHRVAIAPEGHDIMQMIINSSPGCYANDDGSSDIFDRYNFYAHGKRFLFSPCSLGIFNEASQFRQWMIWCITSKVFDQFILLLIAANSIILALADYSKVTATGDLDDTSSFRNLVVNYADSIFTTLFSVECTMKIIAMGLFGDQGAYLMDPWNWLDFIVVFIGILAVIPGIPNVSVLRTFRVLRPLRSLNAIAGMKKLVTALLRSIPGLLTVVVFLMFLFFLYGLIGVQLWSGVGHPRCRLTPVPVKLSPYLNLGNFSVYEDLVVGNFSGYICKDHGGEEIPLNDDNWTHDTSPWKIPRVCFWPVAQEEKAQTCAINSTLYRQCPLGQTCGSDYDNYGNFRFTHPNKDVLMYRLQTTTFNDDMMWGFINFDNIGSASIAIFQCITTSGWSDIMYMLQDAGFGFVSVVYFVSFIVMGSFFMINLMLAVIWENFSEASLIEAEERSAELMRLERATSMLSRTRTEAEAPAPKRRLIKLPTSAFRLFIARVINHWAFNSMRTCLILLNTIILSLDQYPRDYELEVIVEYINFGLVIAFLVETLLKLIGLGFFGWATDKNNIFDGVVVLLSVVDISLSPPAFLVGHTVTTSSTKSLSGLRSLRTFALFKLARSWSSLQKLLSTMLSTLREVGNFGVLFLLFMYIYALIGMQTFANQFCFDGTGYPTNQTDPEAVIPRANFDTLLWSLVTVFQVLTGENWNEVLYDGWRSTGWSAVLYFVSLVVMGNFILLNLFLAILLGNFEESSDEDKTKERELVRKKSRVAPTSSRHSERSRHSHKSELSHNKSMLVSGKSRRDGASKMFGGEGREPSRMAGDGTTFGRKLPSRSLYVFTLNNPVRKFAISTINHPLFDGLSLFLIVVSTLALAIDNPLNPPQSLSTTVLGWLDSVLTVLFLAEVTIKIIAMGFVFGEGAYMRSNWNVMDFCITTLAAFSMGEGSTRFKFVKTLRTFRALRPLRMIHRNPGLKLVVSSLIAAIPQILNVMVVCLLVFTIFSILAVNNFKGKLYSCQGPIFDSLSAAQQLLITNPREWSDLTSTEQSWFNISTAQLYNNQTISSLTSNVLCQYLNATWSQTIPQSFDNVLLGVEAFFQITTTEGWVDMMIAGVDATDVDMQPIQNNHEEWAFFFVAFILIGNFFVMQLFIGVVIENFNRMKEKLDGTYLLTTTQREWLLINDMMLNLRPLRKFKIPSNRVRRLCYRIARNPNLDSAMMGCIILNTALMAMHYFGEEDLYQWAIDCSNYCFALIFTVEAFVKIMGLGRYYWRDSWNVFDFIIWVGSFLGMLYQWVGGSSVGTTATAVRSFRVGRLFRLVHSAPYLRQLFNTLLLTMPSLVNIGGLLFLVFFIYAAMGVQLFAKVKPGELVTDTANFQSISLALTTLVRCATGEGWNALMYELASTDDCVPDPPYDENMCGFKNSDSCEQLTGCGSSVAFVYFYSFTLLVTFILLNIFIAVILEGFADEKDRANGLLQPQHYENFISSWAVFDPDATGFMEWHYLPRILELLEPPMGFGKGSRPTLMEMNEFISFLDLPIFRGNKIFFNDLARRIGKFVVDELSEEPLQALPSSINMEQRWRRYLVHRKVRKSDLSHHRVNQFRAALVLHDAVKAVSFQQDLKAKVQRFANALRRHRDVMEKRQQRQLQQDLAKKSAGSSRNLKVDRVRSAGVSDATSAVASTSEVNRKQSKAGRINWASLFRLLVPTQQQNSLTRNFQKNPTLNADTIVAALEFLIIGLSVIQLELSFRSPRWRENRYCSQLENCNTLMPEDFDVANGLRVAIALLSLVRAWVRLCSLFKRKEAYTYHGKNLFCKIAAMKTYVLEVAFTVIIPYPWLESFTSRDNPHALVILSAAVGFRSVCWRHLMYFPYPIREKVKVVNFSGNLEFTYREFVMKKVLDDDPLKKILTVYSVVTLICSFLLRVLDTINGECVAPKSLINAVVVECEELVWKDSMWLVITTYLTIGYGDITPSTRGGKALLAISAFLMVCLNAMFYSIINKKSQFSTMEARVHAFLFRMALYRKKDISAVMAVQASFRFAKSYRRSLVWHQREGAKVFYRPLSARLPNEVKKKLVVAHFQASLKQIMKYNTDGDPLNSFTRHIEVITASLGIALIDMVALKRISQRKARELEERRLTMSRETKTIRDVGVANTASPAPRSSFVSSQSHDTERKHYASPFSSLSGAWQSQMLAKCEQTLSLLKKIEQDAHMINTVHA</sequence>
<feature type="transmembrane region" description="Helical" evidence="12">
    <location>
        <begin position="760"/>
        <end position="787"/>
    </location>
</feature>
<feature type="transmembrane region" description="Helical" evidence="12">
    <location>
        <begin position="894"/>
        <end position="913"/>
    </location>
</feature>
<dbReference type="GO" id="GO:0005248">
    <property type="term" value="F:voltage-gated sodium channel activity"/>
    <property type="evidence" value="ECO:0007669"/>
    <property type="project" value="TreeGrafter"/>
</dbReference>
<feature type="transmembrane region" description="Helical" evidence="12">
    <location>
        <begin position="207"/>
        <end position="230"/>
    </location>
</feature>
<dbReference type="Pfam" id="PF16905">
    <property type="entry name" value="GPHH"/>
    <property type="match status" value="1"/>
</dbReference>
<feature type="domain" description="Voltage-dependent L-type calcium channel IQ-associated" evidence="15">
    <location>
        <begin position="1519"/>
        <end position="1555"/>
    </location>
</feature>
<keyword evidence="3 12" id="KW-0812">Transmembrane</keyword>
<accession>A0AAV2Z4V8</accession>
<reference evidence="16" key="2">
    <citation type="journal article" date="2023" name="Microbiol Resour">
        <title>Decontamination and Annotation of the Draft Genome Sequence of the Oomycete Lagenidium giganteum ARSEF 373.</title>
        <authorList>
            <person name="Morgan W.R."/>
            <person name="Tartar A."/>
        </authorList>
    </citation>
    <scope>NUCLEOTIDE SEQUENCE</scope>
    <source>
        <strain evidence="16">ARSEF 373</strain>
    </source>
</reference>
<dbReference type="PANTHER" id="PTHR10037:SF62">
    <property type="entry name" value="SODIUM CHANNEL PROTEIN 60E"/>
    <property type="match status" value="1"/>
</dbReference>